<dbReference type="PROSITE" id="PS50835">
    <property type="entry name" value="IG_LIKE"/>
    <property type="match status" value="1"/>
</dbReference>
<keyword evidence="3" id="KW-0393">Immunoglobulin domain</keyword>
<keyword evidence="2" id="KW-1015">Disulfide bond</keyword>
<dbReference type="Ensembl" id="ENSCPRT00005019255.1">
    <property type="protein sequence ID" value="ENSCPRP00005016435.1"/>
    <property type="gene ID" value="ENSCPRG00005011462.1"/>
</dbReference>
<dbReference type="InterPro" id="IPR013106">
    <property type="entry name" value="Ig_V-set"/>
</dbReference>
<accession>A0A7M4F038</accession>
<dbReference type="PANTHER" id="PTHR16423:SF6">
    <property type="entry name" value="TRIGGERING RECEPTOR EXPRESSED ON MYELOID CELLS 2-RELATED"/>
    <property type="match status" value="1"/>
</dbReference>
<evidence type="ECO:0000256" key="3">
    <source>
        <dbReference type="ARBA" id="ARBA00023319"/>
    </source>
</evidence>
<dbReference type="SUPFAM" id="SSF48726">
    <property type="entry name" value="Immunoglobulin"/>
    <property type="match status" value="1"/>
</dbReference>
<dbReference type="GeneTree" id="ENSGT00940000153835"/>
<sequence>PGQRVRTNFLPSAMPLALHAALFLPLWYVPVESREEGETLSVQCPYNQPYRKMLKAWCRYVDEGYCSILVSTYSSYGHYRYRDQAKRTTIHDNAQNGTVTITMDKLQADDSGVYRCTLYASPRLYRLLEVQLVPLPSYLLPSSCFPALSHPG</sequence>
<dbReference type="AlphaFoldDB" id="A0A7M4F038"/>
<dbReference type="GO" id="GO:0009986">
    <property type="term" value="C:cell surface"/>
    <property type="evidence" value="ECO:0007669"/>
    <property type="project" value="TreeGrafter"/>
</dbReference>
<evidence type="ECO:0000256" key="1">
    <source>
        <dbReference type="ARBA" id="ARBA00022729"/>
    </source>
</evidence>
<evidence type="ECO:0000313" key="7">
    <source>
        <dbReference type="Proteomes" id="UP000594220"/>
    </source>
</evidence>
<evidence type="ECO:0000256" key="2">
    <source>
        <dbReference type="ARBA" id="ARBA00023157"/>
    </source>
</evidence>
<name>A0A7M4F038_CROPO</name>
<dbReference type="InterPro" id="IPR003599">
    <property type="entry name" value="Ig_sub"/>
</dbReference>
<organism evidence="6 7">
    <name type="scientific">Crocodylus porosus</name>
    <name type="common">Saltwater crocodile</name>
    <name type="synonym">Estuarine crocodile</name>
    <dbReference type="NCBI Taxonomy" id="8502"/>
    <lineage>
        <taxon>Eukaryota</taxon>
        <taxon>Metazoa</taxon>
        <taxon>Chordata</taxon>
        <taxon>Craniata</taxon>
        <taxon>Vertebrata</taxon>
        <taxon>Euteleostomi</taxon>
        <taxon>Archelosauria</taxon>
        <taxon>Archosauria</taxon>
        <taxon>Crocodylia</taxon>
        <taxon>Longirostres</taxon>
        <taxon>Crocodylidae</taxon>
        <taxon>Crocodylus</taxon>
    </lineage>
</organism>
<keyword evidence="1 4" id="KW-0732">Signal</keyword>
<dbReference type="Proteomes" id="UP000594220">
    <property type="component" value="Unplaced"/>
</dbReference>
<dbReference type="CDD" id="cd05716">
    <property type="entry name" value="IgV_pIgR_like"/>
    <property type="match status" value="1"/>
</dbReference>
<dbReference type="InterPro" id="IPR007110">
    <property type="entry name" value="Ig-like_dom"/>
</dbReference>
<feature type="domain" description="Ig-like" evidence="5">
    <location>
        <begin position="11"/>
        <end position="118"/>
    </location>
</feature>
<reference evidence="6" key="1">
    <citation type="submission" date="2025-08" db="UniProtKB">
        <authorList>
            <consortium name="Ensembl"/>
        </authorList>
    </citation>
    <scope>IDENTIFICATION</scope>
</reference>
<keyword evidence="7" id="KW-1185">Reference proteome</keyword>
<dbReference type="Gene3D" id="2.60.40.10">
    <property type="entry name" value="Immunoglobulins"/>
    <property type="match status" value="1"/>
</dbReference>
<reference evidence="6" key="2">
    <citation type="submission" date="2025-09" db="UniProtKB">
        <authorList>
            <consortium name="Ensembl"/>
        </authorList>
    </citation>
    <scope>IDENTIFICATION</scope>
</reference>
<dbReference type="SMART" id="SM00409">
    <property type="entry name" value="IG"/>
    <property type="match status" value="1"/>
</dbReference>
<dbReference type="GO" id="GO:0038023">
    <property type="term" value="F:signaling receptor activity"/>
    <property type="evidence" value="ECO:0007669"/>
    <property type="project" value="TreeGrafter"/>
</dbReference>
<evidence type="ECO:0000313" key="6">
    <source>
        <dbReference type="Ensembl" id="ENSCPRP00005016435.1"/>
    </source>
</evidence>
<evidence type="ECO:0000259" key="5">
    <source>
        <dbReference type="PROSITE" id="PS50835"/>
    </source>
</evidence>
<evidence type="ECO:0000256" key="4">
    <source>
        <dbReference type="SAM" id="SignalP"/>
    </source>
</evidence>
<dbReference type="InterPro" id="IPR052314">
    <property type="entry name" value="Immune_rcpt_domain"/>
</dbReference>
<feature type="chain" id="PRO_5029478591" description="Ig-like domain-containing protein" evidence="4">
    <location>
        <begin position="34"/>
        <end position="152"/>
    </location>
</feature>
<dbReference type="InterPro" id="IPR036179">
    <property type="entry name" value="Ig-like_dom_sf"/>
</dbReference>
<proteinExistence type="predicted"/>
<dbReference type="InterPro" id="IPR013783">
    <property type="entry name" value="Ig-like_fold"/>
</dbReference>
<protein>
    <recommendedName>
        <fullName evidence="5">Ig-like domain-containing protein</fullName>
    </recommendedName>
</protein>
<dbReference type="Pfam" id="PF07686">
    <property type="entry name" value="V-set"/>
    <property type="match status" value="1"/>
</dbReference>
<feature type="signal peptide" evidence="4">
    <location>
        <begin position="1"/>
        <end position="33"/>
    </location>
</feature>
<dbReference type="PANTHER" id="PTHR16423">
    <property type="entry name" value="TREM-LIKE TRANSCRIPT PROTEIN"/>
    <property type="match status" value="1"/>
</dbReference>